<dbReference type="Pfam" id="PF13416">
    <property type="entry name" value="SBP_bac_8"/>
    <property type="match status" value="1"/>
</dbReference>
<evidence type="ECO:0000256" key="6">
    <source>
        <dbReference type="ARBA" id="ARBA00022729"/>
    </source>
</evidence>
<dbReference type="GO" id="GO:0030313">
    <property type="term" value="C:cell envelope"/>
    <property type="evidence" value="ECO:0007669"/>
    <property type="project" value="UniProtKB-ARBA"/>
</dbReference>
<evidence type="ECO:0000256" key="1">
    <source>
        <dbReference type="ARBA" id="ARBA00004418"/>
    </source>
</evidence>
<dbReference type="SUPFAM" id="SSF53850">
    <property type="entry name" value="Periplasmic binding protein-like II"/>
    <property type="match status" value="1"/>
</dbReference>
<feature type="chain" id="PRO_5042879225" description="sn-glycerol-3-phosphate-binding periplasmic protein UgpB" evidence="7">
    <location>
        <begin position="27"/>
        <end position="437"/>
    </location>
</feature>
<protein>
    <recommendedName>
        <fullName evidence="4">sn-glycerol-3-phosphate-binding periplasmic protein UgpB</fullName>
    </recommendedName>
</protein>
<comment type="subcellular location">
    <subcellularLocation>
        <location evidence="1">Periplasm</location>
    </subcellularLocation>
</comment>
<evidence type="ECO:0000313" key="9">
    <source>
        <dbReference type="Proteomes" id="UP001377830"/>
    </source>
</evidence>
<evidence type="ECO:0000313" key="8">
    <source>
        <dbReference type="EMBL" id="BES86178.1"/>
    </source>
</evidence>
<reference evidence="9" key="1">
    <citation type="journal article" date="2024" name="Int. J. Syst. Evol. Microbiol.">
        <title>Pectobacterium araliae sp. nov., a pathogen causing bacterial soft rot of Japanese angelica tree in Japan.</title>
        <authorList>
            <person name="Sawada H."/>
            <person name="Someya N."/>
            <person name="Morohoshi T."/>
            <person name="Ono M."/>
            <person name="Satou M."/>
        </authorList>
    </citation>
    <scope>NUCLEOTIDE SEQUENCE [LARGE SCALE GENOMIC DNA]</scope>
    <source>
        <strain evidence="9">MAFF 302110</strain>
    </source>
</reference>
<dbReference type="PANTHER" id="PTHR43649">
    <property type="entry name" value="ARABINOSE-BINDING PROTEIN-RELATED"/>
    <property type="match status" value="1"/>
</dbReference>
<sequence length="437" mass="49224">MFMIRPNTALFFSALALGLFSNSALAAKTQITFLYSDDDPELVHFMEQKVKSFSHSNERIDVNFVSTGYNALQTQLPMQLAAGLGPDIAKTTQMGLLGYTLDLRPYLKDPAAFEKRYSAGIEKIMRVKGVHKADALPGFVASWTADLPFINVTLFEQAGVPLPQPGYTIDDLMKASKLVAEKTGVHIPFTIDRSGFRFSGPAYSYGARYDKDGLINFPDAAAQQWIKDLKRWSDEGVFPREMWGAAGGGQYKSMADDFVNGNIVTYFSGNWLLNQFSKQIGDGFDWKVLPAPCKEKCISMGGATFIMPFTTTKHPQEVAEFMEWLGSEPLQREIAERFNIIVGADITDLHYQTKDKHVIDGLNTAREEIKKIPSYVFDWERMESLGANELYPIILTRFTQYLNDQVSFDEYLRLTSNDVKRLNETIATNQQQRKNAP</sequence>
<evidence type="ECO:0000256" key="4">
    <source>
        <dbReference type="ARBA" id="ARBA00017470"/>
    </source>
</evidence>
<dbReference type="GO" id="GO:0042597">
    <property type="term" value="C:periplasmic space"/>
    <property type="evidence" value="ECO:0007669"/>
    <property type="project" value="UniProtKB-SubCell"/>
</dbReference>
<keyword evidence="9" id="KW-1185">Reference proteome</keyword>
<name>A0AAN0MMH6_9GAMM</name>
<evidence type="ECO:0000256" key="3">
    <source>
        <dbReference type="ARBA" id="ARBA00011557"/>
    </source>
</evidence>
<dbReference type="Proteomes" id="UP001377830">
    <property type="component" value="Chromosome"/>
</dbReference>
<dbReference type="EMBL" id="AP028908">
    <property type="protein sequence ID" value="BES86178.1"/>
    <property type="molecule type" value="Genomic_DNA"/>
</dbReference>
<dbReference type="InterPro" id="IPR050490">
    <property type="entry name" value="Bact_solute-bd_prot1"/>
</dbReference>
<dbReference type="AlphaFoldDB" id="A0AAN0MMH6"/>
<accession>A0AAN0MMH6</accession>
<evidence type="ECO:0000256" key="7">
    <source>
        <dbReference type="SAM" id="SignalP"/>
    </source>
</evidence>
<comment type="similarity">
    <text evidence="2">Belongs to the bacterial solute-binding protein 1 family.</text>
</comment>
<dbReference type="PANTHER" id="PTHR43649:SF31">
    <property type="entry name" value="SN-GLYCEROL-3-PHOSPHATE-BINDING PERIPLASMIC PROTEIN UGPB"/>
    <property type="match status" value="1"/>
</dbReference>
<feature type="signal peptide" evidence="7">
    <location>
        <begin position="1"/>
        <end position="26"/>
    </location>
</feature>
<evidence type="ECO:0000256" key="2">
    <source>
        <dbReference type="ARBA" id="ARBA00008520"/>
    </source>
</evidence>
<dbReference type="InterPro" id="IPR006059">
    <property type="entry name" value="SBP"/>
</dbReference>
<gene>
    <name evidence="8" type="ORF">PEC302110_32750</name>
    <name evidence="8" type="ORF">SAMN04488487_3188</name>
</gene>
<comment type="subunit">
    <text evidence="3">The complex is composed of two ATP-binding proteins (UgpC), two transmembrane proteins (UgpA and UgpE) and a solute-binding protein (UgpB).</text>
</comment>
<proteinExistence type="inferred from homology"/>
<dbReference type="KEGG" id="parl:PEC302110_32750"/>
<dbReference type="Gene3D" id="3.40.190.10">
    <property type="entry name" value="Periplasmic binding protein-like II"/>
    <property type="match status" value="1"/>
</dbReference>
<keyword evidence="5" id="KW-0813">Transport</keyword>
<organism evidence="8 9">
    <name type="scientific">Pectobacterium araliae</name>
    <dbReference type="NCBI Taxonomy" id="3073862"/>
    <lineage>
        <taxon>Bacteria</taxon>
        <taxon>Pseudomonadati</taxon>
        <taxon>Pseudomonadota</taxon>
        <taxon>Gammaproteobacteria</taxon>
        <taxon>Enterobacterales</taxon>
        <taxon>Pectobacteriaceae</taxon>
        <taxon>Pectobacterium</taxon>
    </lineage>
</organism>
<keyword evidence="6 7" id="KW-0732">Signal</keyword>
<evidence type="ECO:0000256" key="5">
    <source>
        <dbReference type="ARBA" id="ARBA00022448"/>
    </source>
</evidence>